<dbReference type="RefSeq" id="WP_306783809.1">
    <property type="nucleotide sequence ID" value="NZ_JAJFBX010000377.1"/>
</dbReference>
<dbReference type="Gene3D" id="1.20.58.100">
    <property type="entry name" value="Fumarate reductase/succinate dehydrogenase flavoprotein-like, C-terminal domain"/>
    <property type="match status" value="1"/>
</dbReference>
<evidence type="ECO:0000313" key="1">
    <source>
        <dbReference type="EMBL" id="MCC2748965.1"/>
    </source>
</evidence>
<proteinExistence type="predicted"/>
<gene>
    <name evidence="1" type="ORF">LK487_18510</name>
</gene>
<evidence type="ECO:0000313" key="2">
    <source>
        <dbReference type="Proteomes" id="UP001197847"/>
    </source>
</evidence>
<dbReference type="InterPro" id="IPR037099">
    <property type="entry name" value="Fum_R/Succ_DH_flav-like_C_sf"/>
</dbReference>
<dbReference type="GO" id="GO:0016491">
    <property type="term" value="F:oxidoreductase activity"/>
    <property type="evidence" value="ECO:0007669"/>
    <property type="project" value="InterPro"/>
</dbReference>
<dbReference type="EMBL" id="JAJFBX010000377">
    <property type="protein sequence ID" value="MCC2748965.1"/>
    <property type="molecule type" value="Genomic_DNA"/>
</dbReference>
<protein>
    <submittedName>
        <fullName evidence="1">Uncharacterized protein</fullName>
    </submittedName>
</protein>
<dbReference type="AlphaFoldDB" id="A0AAW4WY47"/>
<reference evidence="1" key="1">
    <citation type="submission" date="2021-10" db="EMBL/GenBank/DDBJ databases">
        <title>Collection of gut derived symbiotic bacterial strains cultured from healthy donors.</title>
        <authorList>
            <person name="Lin H."/>
            <person name="Littmann E."/>
            <person name="Claire K."/>
            <person name="Pamer E."/>
        </authorList>
    </citation>
    <scope>NUCLEOTIDE SEQUENCE</scope>
    <source>
        <strain evidence="1">MSK.22.92</strain>
    </source>
</reference>
<organism evidence="1 2">
    <name type="scientific">Agathobacter rectalis</name>
    <dbReference type="NCBI Taxonomy" id="39491"/>
    <lineage>
        <taxon>Bacteria</taxon>
        <taxon>Bacillati</taxon>
        <taxon>Bacillota</taxon>
        <taxon>Clostridia</taxon>
        <taxon>Lachnospirales</taxon>
        <taxon>Lachnospiraceae</taxon>
        <taxon>Agathobacter</taxon>
    </lineage>
</organism>
<dbReference type="SUPFAM" id="SSF46977">
    <property type="entry name" value="Succinate dehydrogenase/fumarate reductase flavoprotein C-terminal domain"/>
    <property type="match status" value="1"/>
</dbReference>
<dbReference type="Proteomes" id="UP001197847">
    <property type="component" value="Unassembled WGS sequence"/>
</dbReference>
<feature type="non-terminal residue" evidence="1">
    <location>
        <position position="1"/>
    </location>
</feature>
<accession>A0AAW4WY47</accession>
<sequence>PEPFLNSATGEAFTHKPIALKTPVLTSDDATADVWDRTCIQNTMWHGVGVLRDADGLQTAIAELGQGLATANAQADVA</sequence>
<name>A0AAW4WY47_9FIRM</name>
<comment type="caution">
    <text evidence="1">The sequence shown here is derived from an EMBL/GenBank/DDBJ whole genome shotgun (WGS) entry which is preliminary data.</text>
</comment>
<feature type="non-terminal residue" evidence="1">
    <location>
        <position position="78"/>
    </location>
</feature>